<evidence type="ECO:0000256" key="7">
    <source>
        <dbReference type="ARBA" id="ARBA00023136"/>
    </source>
</evidence>
<evidence type="ECO:0000256" key="3">
    <source>
        <dbReference type="ARBA" id="ARBA00022475"/>
    </source>
</evidence>
<accession>A0A2S6NNP0</accession>
<dbReference type="GO" id="GO:0006865">
    <property type="term" value="P:amino acid transport"/>
    <property type="evidence" value="ECO:0007669"/>
    <property type="project" value="UniProtKB-KW"/>
</dbReference>
<comment type="caution">
    <text evidence="10">The sequence shown here is derived from an EMBL/GenBank/DDBJ whole genome shotgun (WGS) entry which is preliminary data.</text>
</comment>
<dbReference type="Pfam" id="PF02653">
    <property type="entry name" value="BPD_transp_2"/>
    <property type="match status" value="1"/>
</dbReference>
<keyword evidence="11" id="KW-1185">Reference proteome</keyword>
<feature type="transmembrane region" description="Helical" evidence="9">
    <location>
        <begin position="94"/>
        <end position="117"/>
    </location>
</feature>
<evidence type="ECO:0000313" key="11">
    <source>
        <dbReference type="Proteomes" id="UP000239724"/>
    </source>
</evidence>
<name>A0A2S6NNP0_RHOGL</name>
<dbReference type="RefSeq" id="WP_104517110.1">
    <property type="nucleotide sequence ID" value="NZ_NHRY01000036.1"/>
</dbReference>
<dbReference type="GO" id="GO:0022857">
    <property type="term" value="F:transmembrane transporter activity"/>
    <property type="evidence" value="ECO:0007669"/>
    <property type="project" value="InterPro"/>
</dbReference>
<keyword evidence="3" id="KW-1003">Cell membrane</keyword>
<feature type="transmembrane region" description="Helical" evidence="9">
    <location>
        <begin position="191"/>
        <end position="213"/>
    </location>
</feature>
<sequence length="288" mass="30000">MAAAIADQAIQGVLLGGLYCMFALGLSLTVGVLRFVNIAHGDLIVLLSFLTLAVCTGLGIHPLLSLVLVVPLSCALFYALQRLLLQRVTGQNPLLVLLITFGIAIIIQNGLLQGFGADTRKLPGGALETATWQVAPGLYVGILPLLTLLTAIVMVWLLDLLLYRSRLGARIRAASDDVAAANLIGLPTPRIFAAAMAVVGATAAVAACFMGLQMNFDPASGPSRLLIAFEAVVLGGLGSLWGTLAGGIVLGVAQSIGGEFDAAWQAIAGHAAFLLIFLLRPQGFFPKY</sequence>
<evidence type="ECO:0000256" key="4">
    <source>
        <dbReference type="ARBA" id="ARBA00022692"/>
    </source>
</evidence>
<keyword evidence="7 9" id="KW-0472">Membrane</keyword>
<comment type="subcellular location">
    <subcellularLocation>
        <location evidence="1">Cell membrane</location>
        <topology evidence="1">Multi-pass membrane protein</topology>
    </subcellularLocation>
</comment>
<dbReference type="Proteomes" id="UP000239724">
    <property type="component" value="Unassembled WGS sequence"/>
</dbReference>
<dbReference type="InterPro" id="IPR052157">
    <property type="entry name" value="BCAA_transport_permease"/>
</dbReference>
<evidence type="ECO:0000256" key="8">
    <source>
        <dbReference type="ARBA" id="ARBA00037998"/>
    </source>
</evidence>
<feature type="transmembrane region" description="Helical" evidence="9">
    <location>
        <begin position="66"/>
        <end position="85"/>
    </location>
</feature>
<keyword evidence="5" id="KW-0029">Amino-acid transport</keyword>
<keyword evidence="2" id="KW-0813">Transport</keyword>
<dbReference type="OrthoDB" id="9778908at2"/>
<comment type="similarity">
    <text evidence="8">Belongs to the binding-protein-dependent transport system permease family. LivHM subfamily.</text>
</comment>
<dbReference type="CDD" id="cd06582">
    <property type="entry name" value="TM_PBP1_LivH_like"/>
    <property type="match status" value="1"/>
</dbReference>
<evidence type="ECO:0000256" key="1">
    <source>
        <dbReference type="ARBA" id="ARBA00004651"/>
    </source>
</evidence>
<feature type="transmembrane region" description="Helical" evidence="9">
    <location>
        <begin position="12"/>
        <end position="36"/>
    </location>
</feature>
<dbReference type="PANTHER" id="PTHR11795">
    <property type="entry name" value="BRANCHED-CHAIN AMINO ACID TRANSPORT SYSTEM PERMEASE PROTEIN LIVH"/>
    <property type="match status" value="1"/>
</dbReference>
<evidence type="ECO:0000256" key="2">
    <source>
        <dbReference type="ARBA" id="ARBA00022448"/>
    </source>
</evidence>
<reference evidence="10 11" key="1">
    <citation type="journal article" date="2018" name="Arch. Microbiol.">
        <title>New insights into the metabolic potential of the phototrophic purple bacterium Rhodopila globiformis DSM 161(T) from its draft genome sequence and evidence for a vanadium-dependent nitrogenase.</title>
        <authorList>
            <person name="Imhoff J.F."/>
            <person name="Rahn T."/>
            <person name="Kunzel S."/>
            <person name="Neulinger S.C."/>
        </authorList>
    </citation>
    <scope>NUCLEOTIDE SEQUENCE [LARGE SCALE GENOMIC DNA]</scope>
    <source>
        <strain evidence="10 11">DSM 161</strain>
    </source>
</reference>
<dbReference type="AlphaFoldDB" id="A0A2S6NNP0"/>
<feature type="transmembrane region" description="Helical" evidence="9">
    <location>
        <begin position="262"/>
        <end position="279"/>
    </location>
</feature>
<proteinExistence type="inferred from homology"/>
<dbReference type="InterPro" id="IPR001851">
    <property type="entry name" value="ABC_transp_permease"/>
</dbReference>
<protein>
    <submittedName>
        <fullName evidence="10">Branched-chain amino acid ABC transporter permease</fullName>
    </submittedName>
</protein>
<evidence type="ECO:0000256" key="5">
    <source>
        <dbReference type="ARBA" id="ARBA00022970"/>
    </source>
</evidence>
<feature type="transmembrane region" description="Helical" evidence="9">
    <location>
        <begin position="137"/>
        <end position="162"/>
    </location>
</feature>
<gene>
    <name evidence="10" type="ORF">CCS01_01695</name>
</gene>
<dbReference type="EMBL" id="NHRY01000036">
    <property type="protein sequence ID" value="PPQ39025.1"/>
    <property type="molecule type" value="Genomic_DNA"/>
</dbReference>
<organism evidence="10 11">
    <name type="scientific">Rhodopila globiformis</name>
    <name type="common">Rhodopseudomonas globiformis</name>
    <dbReference type="NCBI Taxonomy" id="1071"/>
    <lineage>
        <taxon>Bacteria</taxon>
        <taxon>Pseudomonadati</taxon>
        <taxon>Pseudomonadota</taxon>
        <taxon>Alphaproteobacteria</taxon>
        <taxon>Acetobacterales</taxon>
        <taxon>Acetobacteraceae</taxon>
        <taxon>Rhodopila</taxon>
    </lineage>
</organism>
<keyword evidence="4 9" id="KW-0812">Transmembrane</keyword>
<dbReference type="PANTHER" id="PTHR11795:SF445">
    <property type="entry name" value="AMINO ACID ABC TRANSPORTER PERMEASE PROTEIN"/>
    <property type="match status" value="1"/>
</dbReference>
<keyword evidence="6 9" id="KW-1133">Transmembrane helix</keyword>
<evidence type="ECO:0000256" key="9">
    <source>
        <dbReference type="SAM" id="Phobius"/>
    </source>
</evidence>
<dbReference type="GO" id="GO:0005886">
    <property type="term" value="C:plasma membrane"/>
    <property type="evidence" value="ECO:0007669"/>
    <property type="project" value="UniProtKB-SubCell"/>
</dbReference>
<evidence type="ECO:0000313" key="10">
    <source>
        <dbReference type="EMBL" id="PPQ39025.1"/>
    </source>
</evidence>
<evidence type="ECO:0000256" key="6">
    <source>
        <dbReference type="ARBA" id="ARBA00022989"/>
    </source>
</evidence>
<feature type="transmembrane region" description="Helical" evidence="9">
    <location>
        <begin position="225"/>
        <end position="250"/>
    </location>
</feature>